<proteinExistence type="predicted"/>
<accession>Q5JLZ8</accession>
<feature type="region of interest" description="Disordered" evidence="1">
    <location>
        <begin position="1"/>
        <end position="49"/>
    </location>
</feature>
<evidence type="ECO:0000256" key="1">
    <source>
        <dbReference type="SAM" id="MobiDB-lite"/>
    </source>
</evidence>
<dbReference type="Proteomes" id="UP000817658">
    <property type="component" value="Chromosome 1"/>
</dbReference>
<dbReference type="AlphaFoldDB" id="Q5JLZ8"/>
<name>Q5JLZ8_ORYSJ</name>
<sequence length="66" mass="7235">MKGLGRKWKGGERSRGMEMQRRFRGGVENEGRAGGPNRWASPESCPGEKILSLENPAHQIETVLGG</sequence>
<organism evidence="2">
    <name type="scientific">Oryza sativa subsp. japonica</name>
    <name type="common">Rice</name>
    <dbReference type="NCBI Taxonomy" id="39947"/>
    <lineage>
        <taxon>Eukaryota</taxon>
        <taxon>Viridiplantae</taxon>
        <taxon>Streptophyta</taxon>
        <taxon>Embryophyta</taxon>
        <taxon>Tracheophyta</taxon>
        <taxon>Spermatophyta</taxon>
        <taxon>Magnoliopsida</taxon>
        <taxon>Liliopsida</taxon>
        <taxon>Poales</taxon>
        <taxon>Poaceae</taxon>
        <taxon>BOP clade</taxon>
        <taxon>Oryzoideae</taxon>
        <taxon>Oryzeae</taxon>
        <taxon>Oryzinae</taxon>
        <taxon>Oryza</taxon>
        <taxon>Oryza sativa</taxon>
    </lineage>
</organism>
<gene>
    <name evidence="2" type="primary">OJ1414_E05.23</name>
</gene>
<protein>
    <submittedName>
        <fullName evidence="2">Uncharacterized protein</fullName>
    </submittedName>
</protein>
<reference evidence="2" key="1">
    <citation type="journal article" date="2002" name="Nature">
        <title>The genome sequence and structure of rice chromosome 1.</title>
        <authorList>
            <person name="Sasaki T."/>
            <person name="Matsumoto T."/>
            <person name="Yamamoto K."/>
            <person name="Sakata K."/>
            <person name="Baba T."/>
            <person name="Katayose Y."/>
            <person name="Wu J."/>
            <person name="Niimura Y."/>
            <person name="Cheng Z."/>
            <person name="Nagamura Y."/>
            <person name="Antonio B.A."/>
            <person name="Kanamori H."/>
            <person name="Hosokawa S."/>
            <person name="Masukawa M."/>
            <person name="Arikawa K."/>
            <person name="Chiden Y."/>
            <person name="Hayashi M."/>
            <person name="Okamoto M."/>
            <person name="Ando T."/>
            <person name="Aoki H."/>
            <person name="Arita K."/>
            <person name="Hamada M."/>
            <person name="Harada C."/>
            <person name="Hijishita S."/>
            <person name="Honda M."/>
            <person name="Ichikawa Y."/>
            <person name="Idonuma A."/>
            <person name="Iijima M."/>
            <person name="Ikeda M."/>
            <person name="Ikeno M."/>
            <person name="Itoh S."/>
            <person name="Itoh T."/>
            <person name="Itoh Y."/>
            <person name="Itoh Y."/>
            <person name="Iwabuchi A."/>
            <person name="Kamiya K."/>
            <person name="Karasawa W."/>
            <person name="Katagiri S."/>
            <person name="Kikuta A."/>
            <person name="Kobayashi N."/>
            <person name="Kono I."/>
            <person name="Machita K."/>
            <person name="Maehara T."/>
            <person name="Mizuno H."/>
            <person name="Mizubayashi T."/>
            <person name="Mukai Y."/>
            <person name="Nagasaki H."/>
            <person name="Nakashima M."/>
            <person name="Nakama Y."/>
            <person name="Nakamichi Y."/>
            <person name="Nakamura M."/>
            <person name="Namiki N."/>
            <person name="Negishi M."/>
            <person name="Ohta I."/>
            <person name="Ono N."/>
            <person name="Saji S."/>
            <person name="Sakai K."/>
            <person name="Shibata M."/>
            <person name="Shimokawa T."/>
            <person name="Shomura A."/>
            <person name="Song J."/>
            <person name="Takazaki Y."/>
            <person name="Terasawa K."/>
            <person name="Tsuji K."/>
            <person name="Waki K."/>
            <person name="Yamagata H."/>
            <person name="Yamane H."/>
            <person name="Yoshiki S."/>
            <person name="Yoshihara R."/>
            <person name="Yukawa K."/>
            <person name="Zhong H."/>
            <person name="Iwama H."/>
            <person name="Endo T."/>
            <person name="Ito H."/>
            <person name="Hahn J.H."/>
            <person name="Kim H.I."/>
            <person name="Eun M.Y."/>
            <person name="Yano M."/>
            <person name="Jiang J."/>
            <person name="Gojobori T."/>
        </authorList>
    </citation>
    <scope>NUCLEOTIDE SEQUENCE [LARGE SCALE GENOMIC DNA]</scope>
</reference>
<evidence type="ECO:0000313" key="2">
    <source>
        <dbReference type="EMBL" id="BAD87509.1"/>
    </source>
</evidence>
<dbReference type="EMBL" id="AP003375">
    <property type="protein sequence ID" value="BAD87509.1"/>
    <property type="molecule type" value="Genomic_DNA"/>
</dbReference>
<feature type="compositionally biased region" description="Basic and acidic residues" evidence="1">
    <location>
        <begin position="9"/>
        <end position="31"/>
    </location>
</feature>